<dbReference type="EMBL" id="KK852503">
    <property type="protein sequence ID" value="KDR22531.1"/>
    <property type="molecule type" value="Genomic_DNA"/>
</dbReference>
<evidence type="ECO:0000256" key="1">
    <source>
        <dbReference type="SAM" id="Phobius"/>
    </source>
</evidence>
<dbReference type="InParanoid" id="A0A067RF79"/>
<gene>
    <name evidence="2" type="ORF">L798_01561</name>
</gene>
<evidence type="ECO:0000313" key="3">
    <source>
        <dbReference type="Proteomes" id="UP000027135"/>
    </source>
</evidence>
<protein>
    <submittedName>
        <fullName evidence="2">Uncharacterized protein</fullName>
    </submittedName>
</protein>
<keyword evidence="1" id="KW-1133">Transmembrane helix</keyword>
<dbReference type="Proteomes" id="UP000027135">
    <property type="component" value="Unassembled WGS sequence"/>
</dbReference>
<organism evidence="2 3">
    <name type="scientific">Zootermopsis nevadensis</name>
    <name type="common">Dampwood termite</name>
    <dbReference type="NCBI Taxonomy" id="136037"/>
    <lineage>
        <taxon>Eukaryota</taxon>
        <taxon>Metazoa</taxon>
        <taxon>Ecdysozoa</taxon>
        <taxon>Arthropoda</taxon>
        <taxon>Hexapoda</taxon>
        <taxon>Insecta</taxon>
        <taxon>Pterygota</taxon>
        <taxon>Neoptera</taxon>
        <taxon>Polyneoptera</taxon>
        <taxon>Dictyoptera</taxon>
        <taxon>Blattodea</taxon>
        <taxon>Blattoidea</taxon>
        <taxon>Termitoidae</taxon>
        <taxon>Termopsidae</taxon>
        <taxon>Zootermopsis</taxon>
    </lineage>
</organism>
<dbReference type="AlphaFoldDB" id="A0A067RF79"/>
<accession>A0A067RF79</accession>
<keyword evidence="3" id="KW-1185">Reference proteome</keyword>
<sequence length="96" mass="10677">MRQQFGPFVCPRVRVTSVILGVPPTYLNRSAVLFQATILNIYMTMLYPAVLGLKEWPGNKLLSHYEIMRAFPISGSGLGPGILSASCIIRRNLILK</sequence>
<feature type="transmembrane region" description="Helical" evidence="1">
    <location>
        <begin position="31"/>
        <end position="50"/>
    </location>
</feature>
<name>A0A067RF79_ZOONE</name>
<feature type="transmembrane region" description="Helical" evidence="1">
    <location>
        <begin position="70"/>
        <end position="89"/>
    </location>
</feature>
<keyword evidence="1" id="KW-0812">Transmembrane</keyword>
<proteinExistence type="predicted"/>
<reference evidence="2 3" key="1">
    <citation type="journal article" date="2014" name="Nat. Commun.">
        <title>Molecular traces of alternative social organization in a termite genome.</title>
        <authorList>
            <person name="Terrapon N."/>
            <person name="Li C."/>
            <person name="Robertson H.M."/>
            <person name="Ji L."/>
            <person name="Meng X."/>
            <person name="Booth W."/>
            <person name="Chen Z."/>
            <person name="Childers C.P."/>
            <person name="Glastad K.M."/>
            <person name="Gokhale K."/>
            <person name="Gowin J."/>
            <person name="Gronenberg W."/>
            <person name="Hermansen R.A."/>
            <person name="Hu H."/>
            <person name="Hunt B.G."/>
            <person name="Huylmans A.K."/>
            <person name="Khalil S.M."/>
            <person name="Mitchell R.D."/>
            <person name="Munoz-Torres M.C."/>
            <person name="Mustard J.A."/>
            <person name="Pan H."/>
            <person name="Reese J.T."/>
            <person name="Scharf M.E."/>
            <person name="Sun F."/>
            <person name="Vogel H."/>
            <person name="Xiao J."/>
            <person name="Yang W."/>
            <person name="Yang Z."/>
            <person name="Yang Z."/>
            <person name="Zhou J."/>
            <person name="Zhu J."/>
            <person name="Brent C.S."/>
            <person name="Elsik C.G."/>
            <person name="Goodisman M.A."/>
            <person name="Liberles D.A."/>
            <person name="Roe R.M."/>
            <person name="Vargo E.L."/>
            <person name="Vilcinskas A."/>
            <person name="Wang J."/>
            <person name="Bornberg-Bauer E."/>
            <person name="Korb J."/>
            <person name="Zhang G."/>
            <person name="Liebig J."/>
        </authorList>
    </citation>
    <scope>NUCLEOTIDE SEQUENCE [LARGE SCALE GENOMIC DNA]</scope>
    <source>
        <tissue evidence="2">Whole organism</tissue>
    </source>
</reference>
<evidence type="ECO:0000313" key="2">
    <source>
        <dbReference type="EMBL" id="KDR22531.1"/>
    </source>
</evidence>
<keyword evidence="1" id="KW-0472">Membrane</keyword>